<proteinExistence type="predicted"/>
<dbReference type="RefSeq" id="WP_211313386.1">
    <property type="nucleotide sequence ID" value="NZ_BAAABL010000037.1"/>
</dbReference>
<reference evidence="1 2" key="1">
    <citation type="journal article" date="2019" name="Int. J. Syst. Evol. Microbiol.">
        <title>The Global Catalogue of Microorganisms (GCM) 10K type strain sequencing project: providing services to taxonomists for standard genome sequencing and annotation.</title>
        <authorList>
            <consortium name="The Broad Institute Genomics Platform"/>
            <consortium name="The Broad Institute Genome Sequencing Center for Infectious Disease"/>
            <person name="Wu L."/>
            <person name="Ma J."/>
        </authorList>
    </citation>
    <scope>NUCLEOTIDE SEQUENCE [LARGE SCALE GENOMIC DNA]</scope>
    <source>
        <strain evidence="1 2">JCM 16330</strain>
    </source>
</reference>
<dbReference type="InterPro" id="IPR045397">
    <property type="entry name" value="TumE-like"/>
</dbReference>
<gene>
    <name evidence="1" type="ORF">GCM10009066_09230</name>
</gene>
<protein>
    <submittedName>
        <fullName evidence="1">Uncharacterized protein</fullName>
    </submittedName>
</protein>
<dbReference type="Pfam" id="PF20126">
    <property type="entry name" value="TumE"/>
    <property type="match status" value="1"/>
</dbReference>
<dbReference type="AlphaFoldDB" id="A0AAV3S4Z7"/>
<dbReference type="EMBL" id="BAAABL010000037">
    <property type="protein sequence ID" value="GAA0297003.1"/>
    <property type="molecule type" value="Genomic_DNA"/>
</dbReference>
<accession>A0AAV3S4Z7</accession>
<keyword evidence="2" id="KW-1185">Reference proteome</keyword>
<evidence type="ECO:0000313" key="2">
    <source>
        <dbReference type="Proteomes" id="UP001500837"/>
    </source>
</evidence>
<comment type="caution">
    <text evidence="1">The sequence shown here is derived from an EMBL/GenBank/DDBJ whole genome shotgun (WGS) entry which is preliminary data.</text>
</comment>
<organism evidence="1 2">
    <name type="scientific">Halarchaeum salinum</name>
    <dbReference type="NCBI Taxonomy" id="489912"/>
    <lineage>
        <taxon>Archaea</taxon>
        <taxon>Methanobacteriati</taxon>
        <taxon>Methanobacteriota</taxon>
        <taxon>Stenosarchaea group</taxon>
        <taxon>Halobacteria</taxon>
        <taxon>Halobacteriales</taxon>
        <taxon>Halobacteriaceae</taxon>
    </lineage>
</organism>
<evidence type="ECO:0000313" key="1">
    <source>
        <dbReference type="EMBL" id="GAA0297003.1"/>
    </source>
</evidence>
<name>A0AAV3S4Z7_9EURY</name>
<dbReference type="Proteomes" id="UP001500837">
    <property type="component" value="Unassembled WGS sequence"/>
</dbReference>
<sequence length="162" mass="18961">MERADDLNEERLRILSRHLADLSLVETVRYFPAGKEDRVVATLEISYYPDVVDLARLEVRVRLNGDFNFQYFEGWSGEQWSCRWDRHPNSHNTRDHFHVPPDPHEEAAVDASYPSTPTDVLRLVLETIEHRINDLWTSTTDPTFPSEYEFTGEFGASYRDDD</sequence>